<proteinExistence type="predicted"/>
<sequence length="812" mass="93813">MYGGENSQADFATGEHQRQKPIMSNPSELDWFTFETKIRKVVTDLMEPSIKRSIEEKSLLVEVKKDNTKLEKRIKKLESILFENKKKAVIFKEFFETISHVEAEQKKLELEFTQKFAAVNESIDHSDSKIEDFRMELQKYEKQFAHLREDQSNVREELVSYKDTVVKKINDINENFVQETTKLRLLCSSNAQYSKDNKQDIKEHASKIKELDYLTTEHTHKIYDINDLARNNLNEKLDITKFNTVHDEIEKKIAYNTKCIKDVDNNLKETDNFVEKYLPFKLSNLINDILKPITDEKGPFAGLIPNETQLKSKILFNILNDDGEPTLDKEGKEVKKQNKALVKEPSRADRSPGRGSTSSISKAQSFSYQGSELKLSPKKVEEEISSSESDIIQEDSSYSSQRPESAKKPMAEVNKDTITISDGASIQGKIRTLVEHSTFRAAAFENFQETDEDQRFFSQSEKMLKIKYYIDRRMMAVNENVLDSQLDIVKKKMNEYEETLFNKVNDKIKLMNFDFETSRKETMNYTGDLHNELELEIQRRKKFLEEITMGFREVKESSENSAQEIKSIFHILTGVSDTLVLILENASLGVKINDCREQLRVEMMKNINSDSPEKTSDSRCNRNIAKIGTRMIRTPSTNYRIHSKRLKTKERKIFLDNLTPSNKTKAESAVKGDLDDLSTSMINKTILYKGDKFEIESLCNFRSKIIETLEKTNFPWKSLVKKSIKAIDSFRKKQPKALLQVKEATEIPLGPTEPTRFNPETESGGMVSPGRDNVYEDHHHFTEVEPNRKLSTPLFTKKTPYVQKIRPATGLV</sequence>
<evidence type="ECO:0000256" key="1">
    <source>
        <dbReference type="SAM" id="Coils"/>
    </source>
</evidence>
<feature type="region of interest" description="Disordered" evidence="2">
    <location>
        <begin position="326"/>
        <end position="410"/>
    </location>
</feature>
<reference evidence="3" key="1">
    <citation type="submission" date="2023-07" db="EMBL/GenBank/DDBJ databases">
        <authorList>
            <consortium name="AG Swart"/>
            <person name="Singh M."/>
            <person name="Singh A."/>
            <person name="Seah K."/>
            <person name="Emmerich C."/>
        </authorList>
    </citation>
    <scope>NUCLEOTIDE SEQUENCE</scope>
    <source>
        <strain evidence="3">DP1</strain>
    </source>
</reference>
<evidence type="ECO:0000256" key="2">
    <source>
        <dbReference type="SAM" id="MobiDB-lite"/>
    </source>
</evidence>
<organism evidence="3 4">
    <name type="scientific">Euplotes crassus</name>
    <dbReference type="NCBI Taxonomy" id="5936"/>
    <lineage>
        <taxon>Eukaryota</taxon>
        <taxon>Sar</taxon>
        <taxon>Alveolata</taxon>
        <taxon>Ciliophora</taxon>
        <taxon>Intramacronucleata</taxon>
        <taxon>Spirotrichea</taxon>
        <taxon>Hypotrichia</taxon>
        <taxon>Euplotida</taxon>
        <taxon>Euplotidae</taxon>
        <taxon>Moneuplotes</taxon>
    </lineage>
</organism>
<feature type="compositionally biased region" description="Polar residues" evidence="2">
    <location>
        <begin position="354"/>
        <end position="370"/>
    </location>
</feature>
<comment type="caution">
    <text evidence="3">The sequence shown here is derived from an EMBL/GenBank/DDBJ whole genome shotgun (WGS) entry which is preliminary data.</text>
</comment>
<feature type="compositionally biased region" description="Polar residues" evidence="2">
    <location>
        <begin position="1"/>
        <end position="10"/>
    </location>
</feature>
<feature type="coiled-coil region" evidence="1">
    <location>
        <begin position="60"/>
        <end position="87"/>
    </location>
</feature>
<feature type="coiled-coil region" evidence="1">
    <location>
        <begin position="123"/>
        <end position="157"/>
    </location>
</feature>
<feature type="region of interest" description="Disordered" evidence="2">
    <location>
        <begin position="749"/>
        <end position="768"/>
    </location>
</feature>
<gene>
    <name evidence="3" type="ORF">ECRASSUSDP1_LOCUS26142</name>
</gene>
<keyword evidence="4" id="KW-1185">Reference proteome</keyword>
<feature type="compositionally biased region" description="Low complexity" evidence="2">
    <location>
        <begin position="386"/>
        <end position="401"/>
    </location>
</feature>
<dbReference type="EMBL" id="CAMPGE010026943">
    <property type="protein sequence ID" value="CAI2384608.1"/>
    <property type="molecule type" value="Genomic_DNA"/>
</dbReference>
<evidence type="ECO:0000313" key="3">
    <source>
        <dbReference type="EMBL" id="CAI2384608.1"/>
    </source>
</evidence>
<accession>A0AAD2D9P3</accession>
<evidence type="ECO:0000313" key="4">
    <source>
        <dbReference type="Proteomes" id="UP001295684"/>
    </source>
</evidence>
<dbReference type="Proteomes" id="UP001295684">
    <property type="component" value="Unassembled WGS sequence"/>
</dbReference>
<keyword evidence="1" id="KW-0175">Coiled coil</keyword>
<feature type="region of interest" description="Disordered" evidence="2">
    <location>
        <begin position="1"/>
        <end position="22"/>
    </location>
</feature>
<feature type="compositionally biased region" description="Basic and acidic residues" evidence="2">
    <location>
        <begin position="326"/>
        <end position="352"/>
    </location>
</feature>
<dbReference type="AlphaFoldDB" id="A0AAD2D9P3"/>
<name>A0AAD2D9P3_EUPCR</name>
<protein>
    <submittedName>
        <fullName evidence="3">Uncharacterized protein</fullName>
    </submittedName>
</protein>